<dbReference type="GO" id="GO:0000287">
    <property type="term" value="F:magnesium ion binding"/>
    <property type="evidence" value="ECO:0007669"/>
    <property type="project" value="UniProtKB-ARBA"/>
</dbReference>
<proteinExistence type="inferred from homology"/>
<evidence type="ECO:0000313" key="5">
    <source>
        <dbReference type="EMBL" id="RDC45602.1"/>
    </source>
</evidence>
<evidence type="ECO:0000256" key="3">
    <source>
        <dbReference type="ARBA" id="ARBA00023052"/>
    </source>
</evidence>
<dbReference type="Pfam" id="PF02779">
    <property type="entry name" value="Transket_pyr"/>
    <property type="match status" value="1"/>
</dbReference>
<dbReference type="SUPFAM" id="SSF52922">
    <property type="entry name" value="TK C-terminal domain-like"/>
    <property type="match status" value="1"/>
</dbReference>
<comment type="similarity">
    <text evidence="2">Belongs to the transketolase family.</text>
</comment>
<dbReference type="PANTHER" id="PTHR43825:SF1">
    <property type="entry name" value="TRANSKETOLASE-LIKE PYRIMIDINE-BINDING DOMAIN-CONTAINING PROTEIN"/>
    <property type="match status" value="1"/>
</dbReference>
<keyword evidence="3" id="KW-0786">Thiamine pyrophosphate</keyword>
<dbReference type="InterPro" id="IPR009014">
    <property type="entry name" value="Transketo_C/PFOR_II"/>
</dbReference>
<dbReference type="Pfam" id="PF02780">
    <property type="entry name" value="Transketolase_C"/>
    <property type="match status" value="1"/>
</dbReference>
<dbReference type="InterPro" id="IPR005475">
    <property type="entry name" value="Transketolase-like_Pyr-bd"/>
</dbReference>
<name>A0A369P0R1_9ACTN</name>
<dbReference type="PANTHER" id="PTHR43825">
    <property type="entry name" value="PYRUVATE DEHYDROGENASE E1 COMPONENT"/>
    <property type="match status" value="1"/>
</dbReference>
<dbReference type="SUPFAM" id="SSF52518">
    <property type="entry name" value="Thiamin diphosphate-binding fold (THDP-binding)"/>
    <property type="match status" value="1"/>
</dbReference>
<evidence type="ECO:0000256" key="1">
    <source>
        <dbReference type="ARBA" id="ARBA00001964"/>
    </source>
</evidence>
<evidence type="ECO:0000256" key="2">
    <source>
        <dbReference type="ARBA" id="ARBA00007131"/>
    </source>
</evidence>
<dbReference type="FunFam" id="3.40.50.970:FF:000129">
    <property type="entry name" value="Transketolase"/>
    <property type="match status" value="1"/>
</dbReference>
<accession>A0A369P0R1</accession>
<sequence>MVKLANTETAAQKKATRAAYGATLAELAAEGVPVVAVDADLTGSTTTKKLADAGYAGRLFNCGIAEQNMIDVAAGLSLAGNIAFTGSFAVFGTGRAYDQIRNTVCYSNLNVKIAPTHAGISVGPDGGSHQMLEDVSLMRGLPGMRVLVPADYAAARAALRLAAATPGPVYVRMGRAAVPCVYDDEVELEIGRAYVLREGSDVTIVANGVEIREALAAADALAADGISAEVIDAFSVKPLDGATILESVAKTRCVVTAEEHSVIGGLGSAVCELLAGADPVCVECVAVRDRFGKSGEFEELLGYFNIDATAIVEAVKKVRERAGLC</sequence>
<comment type="caution">
    <text evidence="5">The sequence shown here is derived from an EMBL/GenBank/DDBJ whole genome shotgun (WGS) entry which is preliminary data.</text>
</comment>
<dbReference type="EMBL" id="PPUT01000008">
    <property type="protein sequence ID" value="RDC45602.1"/>
    <property type="molecule type" value="Genomic_DNA"/>
</dbReference>
<gene>
    <name evidence="5" type="ORF">C1850_04510</name>
</gene>
<dbReference type="InterPro" id="IPR051157">
    <property type="entry name" value="PDH/Transketolase"/>
</dbReference>
<dbReference type="CDD" id="cd07033">
    <property type="entry name" value="TPP_PYR_DXS_TK_like"/>
    <property type="match status" value="1"/>
</dbReference>
<comment type="cofactor">
    <cofactor evidence="1">
        <name>thiamine diphosphate</name>
        <dbReference type="ChEBI" id="CHEBI:58937"/>
    </cofactor>
</comment>
<dbReference type="Gene3D" id="3.40.50.920">
    <property type="match status" value="1"/>
</dbReference>
<dbReference type="Gene3D" id="3.40.50.970">
    <property type="match status" value="1"/>
</dbReference>
<evidence type="ECO:0000313" key="6">
    <source>
        <dbReference type="Proteomes" id="UP000253805"/>
    </source>
</evidence>
<dbReference type="AlphaFoldDB" id="A0A369P0R1"/>
<reference evidence="5 6" key="1">
    <citation type="journal article" date="2018" name="Elife">
        <title>Discovery and characterization of a prevalent human gut bacterial enzyme sufficient for the inactivation of a family of plant toxins.</title>
        <authorList>
            <person name="Koppel N."/>
            <person name="Bisanz J.E."/>
            <person name="Pandelia M.E."/>
            <person name="Turnbaugh P.J."/>
            <person name="Balskus E.P."/>
        </authorList>
    </citation>
    <scope>NUCLEOTIDE SEQUENCE [LARGE SCALE GENOMIC DNA]</scope>
    <source>
        <strain evidence="5 6">OB21 GAM 11</strain>
    </source>
</reference>
<organism evidence="5 6">
    <name type="scientific">Adlercreutzia equolifaciens subsp. celatus</name>
    <dbReference type="NCBI Taxonomy" id="394340"/>
    <lineage>
        <taxon>Bacteria</taxon>
        <taxon>Bacillati</taxon>
        <taxon>Actinomycetota</taxon>
        <taxon>Coriobacteriia</taxon>
        <taxon>Eggerthellales</taxon>
        <taxon>Eggerthellaceae</taxon>
        <taxon>Adlercreutzia</taxon>
    </lineage>
</organism>
<evidence type="ECO:0000259" key="4">
    <source>
        <dbReference type="SMART" id="SM00861"/>
    </source>
</evidence>
<feature type="domain" description="Transketolase-like pyrimidine-binding" evidence="4">
    <location>
        <begin position="14"/>
        <end position="180"/>
    </location>
</feature>
<dbReference type="InterPro" id="IPR029061">
    <property type="entry name" value="THDP-binding"/>
</dbReference>
<protein>
    <submittedName>
        <fullName evidence="5">Transketolase</fullName>
    </submittedName>
</protein>
<dbReference type="RefSeq" id="WP_114548755.1">
    <property type="nucleotide sequence ID" value="NZ_DBGDPA010000013.1"/>
</dbReference>
<dbReference type="Proteomes" id="UP000253805">
    <property type="component" value="Unassembled WGS sequence"/>
</dbReference>
<dbReference type="SMART" id="SM00861">
    <property type="entry name" value="Transket_pyr"/>
    <property type="match status" value="1"/>
</dbReference>
<dbReference type="InterPro" id="IPR033248">
    <property type="entry name" value="Transketolase_C"/>
</dbReference>